<gene>
    <name evidence="1" type="ORF">O1611_g9615</name>
</gene>
<evidence type="ECO:0000313" key="1">
    <source>
        <dbReference type="EMBL" id="KAJ8123337.1"/>
    </source>
</evidence>
<dbReference type="EMBL" id="JAPUUL010003363">
    <property type="protein sequence ID" value="KAJ8123337.1"/>
    <property type="molecule type" value="Genomic_DNA"/>
</dbReference>
<reference evidence="1" key="1">
    <citation type="submission" date="2022-12" db="EMBL/GenBank/DDBJ databases">
        <title>Genome Sequence of Lasiodiplodia mahajangana.</title>
        <authorList>
            <person name="Buettner E."/>
        </authorList>
    </citation>
    <scope>NUCLEOTIDE SEQUENCE</scope>
    <source>
        <strain evidence="1">VT137</strain>
    </source>
</reference>
<sequence length="128" mass="14115">MDATLAGKIDVRETTSQEKSLPRAYRQYYNRRGLPGWTTIVRDASWHPTAPFIAASSLNGWDNALGTVSLHAFNEGSQDEGYPEMGTAYDEKLQQVSGVDNNNDDDDDHNDNDSDDDEDSDDPGFGSP</sequence>
<organism evidence="1 2">
    <name type="scientific">Lasiodiplodia mahajangana</name>
    <dbReference type="NCBI Taxonomy" id="1108764"/>
    <lineage>
        <taxon>Eukaryota</taxon>
        <taxon>Fungi</taxon>
        <taxon>Dikarya</taxon>
        <taxon>Ascomycota</taxon>
        <taxon>Pezizomycotina</taxon>
        <taxon>Dothideomycetes</taxon>
        <taxon>Dothideomycetes incertae sedis</taxon>
        <taxon>Botryosphaeriales</taxon>
        <taxon>Botryosphaeriaceae</taxon>
        <taxon>Lasiodiplodia</taxon>
    </lineage>
</organism>
<accession>A0ACC2J746</accession>
<evidence type="ECO:0000313" key="2">
    <source>
        <dbReference type="Proteomes" id="UP001153332"/>
    </source>
</evidence>
<keyword evidence="2" id="KW-1185">Reference proteome</keyword>
<proteinExistence type="predicted"/>
<comment type="caution">
    <text evidence="1">The sequence shown here is derived from an EMBL/GenBank/DDBJ whole genome shotgun (WGS) entry which is preliminary data.</text>
</comment>
<protein>
    <submittedName>
        <fullName evidence="1">Uncharacterized protein</fullName>
    </submittedName>
</protein>
<dbReference type="Proteomes" id="UP001153332">
    <property type="component" value="Unassembled WGS sequence"/>
</dbReference>
<name>A0ACC2J746_9PEZI</name>